<evidence type="ECO:0000313" key="3">
    <source>
        <dbReference type="EMBL" id="TBU11578.1"/>
    </source>
</evidence>
<name>A0A4Q9LE43_9MICR</name>
<dbReference type="EMBL" id="PITJ01000052">
    <property type="protein sequence ID" value="TBU05080.1"/>
    <property type="molecule type" value="Genomic_DNA"/>
</dbReference>
<organism evidence="2 5">
    <name type="scientific">Hamiltosporidium tvaerminnensis</name>
    <dbReference type="NCBI Taxonomy" id="1176355"/>
    <lineage>
        <taxon>Eukaryota</taxon>
        <taxon>Fungi</taxon>
        <taxon>Fungi incertae sedis</taxon>
        <taxon>Microsporidia</taxon>
        <taxon>Dubosqiidae</taxon>
        <taxon>Hamiltosporidium</taxon>
    </lineage>
</organism>
<dbReference type="EMBL" id="PITK01001131">
    <property type="protein sequence ID" value="TBU11578.1"/>
    <property type="molecule type" value="Genomic_DNA"/>
</dbReference>
<dbReference type="OrthoDB" id="2189917at2759"/>
<keyword evidence="1" id="KW-0472">Membrane</keyword>
<dbReference type="Proteomes" id="UP000292282">
    <property type="component" value="Unassembled WGS sequence"/>
</dbReference>
<keyword evidence="1" id="KW-1133">Transmembrane helix</keyword>
<dbReference type="VEuPathDB" id="MicrosporidiaDB:CWI38_1131p0030"/>
<keyword evidence="4" id="KW-1185">Reference proteome</keyword>
<dbReference type="AlphaFoldDB" id="A0A4Q9LE43"/>
<proteinExistence type="predicted"/>
<keyword evidence="1" id="KW-0812">Transmembrane</keyword>
<dbReference type="VEuPathDB" id="MicrosporidiaDB:CWI37_0052p0060"/>
<sequence length="212" mass="24904">MVVILEKEGSKRCALEATNIEAFTQKTFLDLIKDSHNRKCDYYIARVRCLSKMESLKGAGFNVSGVYYCYDARQLCKYVFEMVISADGRRIRIKNFKDPIQQRTISELNFFRLRYETDTPLRAEYVGNHIDFLESNCFRSKLFYKEDPLDALTVNFNFKKNQKIPIFSKKQIFSLFITIIFILLLSTFLVIALEKDRHILNPIYALKSKLMV</sequence>
<feature type="transmembrane region" description="Helical" evidence="1">
    <location>
        <begin position="172"/>
        <end position="193"/>
    </location>
</feature>
<dbReference type="Proteomes" id="UP000292362">
    <property type="component" value="Unassembled WGS sequence"/>
</dbReference>
<dbReference type="Pfam" id="PF17010">
    <property type="entry name" value="DUF5092"/>
    <property type="match status" value="1"/>
</dbReference>
<evidence type="ECO:0000313" key="4">
    <source>
        <dbReference type="Proteomes" id="UP000292282"/>
    </source>
</evidence>
<evidence type="ECO:0000313" key="2">
    <source>
        <dbReference type="EMBL" id="TBU05080.1"/>
    </source>
</evidence>
<accession>A0A4Q9LE43</accession>
<evidence type="ECO:0000256" key="1">
    <source>
        <dbReference type="SAM" id="Phobius"/>
    </source>
</evidence>
<evidence type="ECO:0000313" key="5">
    <source>
        <dbReference type="Proteomes" id="UP000292362"/>
    </source>
</evidence>
<reference evidence="4 5" key="1">
    <citation type="submission" date="2017-12" db="EMBL/GenBank/DDBJ databases">
        <authorList>
            <person name="Pombert J.-F."/>
            <person name="Haag K.L."/>
            <person name="Ebert D."/>
        </authorList>
    </citation>
    <scope>NUCLEOTIDE SEQUENCE [LARGE SCALE GENOMIC DNA]</scope>
    <source>
        <strain evidence="2">FI-OER-3-3</strain>
        <strain evidence="3">IL-G-3</strain>
    </source>
</reference>
<protein>
    <submittedName>
        <fullName evidence="2">DUF5092 domain-containing protein</fullName>
    </submittedName>
</protein>
<gene>
    <name evidence="2" type="ORF">CWI37_0052p0060</name>
    <name evidence="3" type="ORF">CWI38_1131p0030</name>
</gene>
<comment type="caution">
    <text evidence="2">The sequence shown here is derived from an EMBL/GenBank/DDBJ whole genome shotgun (WGS) entry which is preliminary data.</text>
</comment>
<dbReference type="InterPro" id="IPR031537">
    <property type="entry name" value="DUF5092"/>
</dbReference>